<dbReference type="Proteomes" id="UP000466681">
    <property type="component" value="Chromosome"/>
</dbReference>
<dbReference type="GO" id="GO:0016491">
    <property type="term" value="F:oxidoreductase activity"/>
    <property type="evidence" value="ECO:0007669"/>
    <property type="project" value="UniProtKB-KW"/>
</dbReference>
<organism evidence="3 4">
    <name type="scientific">Mycolicibacterium moriokaense</name>
    <dbReference type="NCBI Taxonomy" id="39691"/>
    <lineage>
        <taxon>Bacteria</taxon>
        <taxon>Bacillati</taxon>
        <taxon>Actinomycetota</taxon>
        <taxon>Actinomycetes</taxon>
        <taxon>Mycobacteriales</taxon>
        <taxon>Mycobacteriaceae</taxon>
        <taxon>Mycolicibacterium</taxon>
    </lineage>
</organism>
<name>A0AAD1HFR5_9MYCO</name>
<dbReference type="InterPro" id="IPR036291">
    <property type="entry name" value="NAD(P)-bd_dom_sf"/>
</dbReference>
<protein>
    <submittedName>
        <fullName evidence="3">Beta-ketoacyl-ACP reductase</fullName>
    </submittedName>
</protein>
<evidence type="ECO:0000313" key="3">
    <source>
        <dbReference type="EMBL" id="BBX03965.1"/>
    </source>
</evidence>
<comment type="similarity">
    <text evidence="1">Belongs to the short-chain dehydrogenases/reductases (SDR) family.</text>
</comment>
<dbReference type="AlphaFoldDB" id="A0AAD1HFR5"/>
<keyword evidence="2" id="KW-0560">Oxidoreductase</keyword>
<dbReference type="FunFam" id="3.40.50.720:FF:000084">
    <property type="entry name" value="Short-chain dehydrogenase reductase"/>
    <property type="match status" value="1"/>
</dbReference>
<evidence type="ECO:0000256" key="1">
    <source>
        <dbReference type="ARBA" id="ARBA00006484"/>
    </source>
</evidence>
<dbReference type="EMBL" id="AP022560">
    <property type="protein sequence ID" value="BBX03965.1"/>
    <property type="molecule type" value="Genomic_DNA"/>
</dbReference>
<dbReference type="InterPro" id="IPR002347">
    <property type="entry name" value="SDR_fam"/>
</dbReference>
<dbReference type="KEGG" id="mmor:MMOR_49010"/>
<dbReference type="PRINTS" id="PR00081">
    <property type="entry name" value="GDHRDH"/>
</dbReference>
<dbReference type="PANTHER" id="PTHR43639:SF1">
    <property type="entry name" value="SHORT-CHAIN DEHYDROGENASE_REDUCTASE FAMILY PROTEIN"/>
    <property type="match status" value="1"/>
</dbReference>
<evidence type="ECO:0000256" key="2">
    <source>
        <dbReference type="ARBA" id="ARBA00023002"/>
    </source>
</evidence>
<reference evidence="3 4" key="1">
    <citation type="journal article" date="2019" name="Emerg. Microbes Infect.">
        <title>Comprehensive subspecies identification of 175 nontuberculous mycobacteria species based on 7547 genomic profiles.</title>
        <authorList>
            <person name="Matsumoto Y."/>
            <person name="Kinjo T."/>
            <person name="Motooka D."/>
            <person name="Nabeya D."/>
            <person name="Jung N."/>
            <person name="Uechi K."/>
            <person name="Horii T."/>
            <person name="Iida T."/>
            <person name="Fujita J."/>
            <person name="Nakamura S."/>
        </authorList>
    </citation>
    <scope>NUCLEOTIDE SEQUENCE [LARGE SCALE GENOMIC DNA]</scope>
    <source>
        <strain evidence="3 4">JCM 6375</strain>
    </source>
</reference>
<keyword evidence="4" id="KW-1185">Reference proteome</keyword>
<evidence type="ECO:0000313" key="4">
    <source>
        <dbReference type="Proteomes" id="UP000466681"/>
    </source>
</evidence>
<dbReference type="PANTHER" id="PTHR43639">
    <property type="entry name" value="OXIDOREDUCTASE, SHORT-CHAIN DEHYDROGENASE/REDUCTASE FAMILY (AFU_ORTHOLOGUE AFUA_5G02870)"/>
    <property type="match status" value="1"/>
</dbReference>
<dbReference type="CDD" id="cd05233">
    <property type="entry name" value="SDR_c"/>
    <property type="match status" value="1"/>
</dbReference>
<gene>
    <name evidence="3" type="ORF">MMOR_49010</name>
</gene>
<proteinExistence type="inferred from homology"/>
<dbReference type="Pfam" id="PF13561">
    <property type="entry name" value="adh_short_C2"/>
    <property type="match status" value="1"/>
</dbReference>
<accession>A0AAD1HFR5</accession>
<dbReference type="SUPFAM" id="SSF51735">
    <property type="entry name" value="NAD(P)-binding Rossmann-fold domains"/>
    <property type="match status" value="1"/>
</dbReference>
<dbReference type="Gene3D" id="3.40.50.720">
    <property type="entry name" value="NAD(P)-binding Rossmann-like Domain"/>
    <property type="match status" value="1"/>
</dbReference>
<sequence>MQEKVVENLSDSALSVATAAPSQPLRGRVALITGGSRGVGAEVAREVAGAGAMVAVTYKRSPEAAAEVVAGIEATGAQAMSVYASAADEESWRSAVEQVSDRFGDVDLLVSNAGVASRGNSVAETDPSEFIHLLGVHTLGPLALIRALLPGMRKKERSDIVMVSSTVVDSCPANTAPYAMAKAAMETACRVLAREERDNGVRVNIISPGVIDTDMGAKLIKATTSGGTVEATEQHSPFGRICKPGDIAKLVVFLAGSGGEYITGQRVVIDGGGVPPSIY</sequence>